<dbReference type="EMBL" id="BK016252">
    <property type="protein sequence ID" value="DAG05224.1"/>
    <property type="molecule type" value="Genomic_DNA"/>
</dbReference>
<organism evidence="1">
    <name type="scientific">Siphoviridae sp. ctSXZ3</name>
    <dbReference type="NCBI Taxonomy" id="2825510"/>
    <lineage>
        <taxon>Viruses</taxon>
        <taxon>Duplodnaviria</taxon>
        <taxon>Heunggongvirae</taxon>
        <taxon>Uroviricota</taxon>
        <taxon>Caudoviricetes</taxon>
    </lineage>
</organism>
<protein>
    <submittedName>
        <fullName evidence="1">Uncharacterized protein</fullName>
    </submittedName>
</protein>
<reference evidence="1" key="1">
    <citation type="journal article" date="2021" name="Proc. Natl. Acad. Sci. U.S.A.">
        <title>A Catalog of Tens of Thousands of Viruses from Human Metagenomes Reveals Hidden Associations with Chronic Diseases.</title>
        <authorList>
            <person name="Tisza M.J."/>
            <person name="Buck C.B."/>
        </authorList>
    </citation>
    <scope>NUCLEOTIDE SEQUENCE</scope>
    <source>
        <strain evidence="1">CtSXZ3</strain>
    </source>
</reference>
<proteinExistence type="predicted"/>
<evidence type="ECO:0000313" key="1">
    <source>
        <dbReference type="EMBL" id="DAG05224.1"/>
    </source>
</evidence>
<sequence length="99" mass="11292">MASRRKSSRPALTREAREQTMIALAMDKAEELLRGDNPPLSIVNHYLKLATVRNEVELARIKADTAEREAKTRALEANERLDEMYAKAIEAMRSYRSSD</sequence>
<name>A0A8S5VEX7_9CAUD</name>
<accession>A0A8S5VEX7</accession>